<organism evidence="1 2">
    <name type="scientific">Pyrococcus kukulkanii</name>
    <dbReference type="NCBI Taxonomy" id="1609559"/>
    <lineage>
        <taxon>Archaea</taxon>
        <taxon>Methanobacteriati</taxon>
        <taxon>Methanobacteriota</taxon>
        <taxon>Thermococci</taxon>
        <taxon>Thermococcales</taxon>
        <taxon>Thermococcaceae</taxon>
        <taxon>Pyrococcus</taxon>
    </lineage>
</organism>
<name>A0ABV4T611_9EURY</name>
<comment type="caution">
    <text evidence="1">The sequence shown here is derived from an EMBL/GenBank/DDBJ whole genome shotgun (WGS) entry which is preliminary data.</text>
</comment>
<gene>
    <name evidence="1" type="ORF">P8X34_10795</name>
</gene>
<evidence type="ECO:0000313" key="1">
    <source>
        <dbReference type="EMBL" id="MFA4805213.1"/>
    </source>
</evidence>
<dbReference type="EMBL" id="JARRIG010000007">
    <property type="protein sequence ID" value="MFA4805213.1"/>
    <property type="molecule type" value="Genomic_DNA"/>
</dbReference>
<dbReference type="Proteomes" id="UP001571980">
    <property type="component" value="Unassembled WGS sequence"/>
</dbReference>
<accession>A0ABV4T611</accession>
<protein>
    <recommendedName>
        <fullName evidence="3">RNA ligase</fullName>
    </recommendedName>
</protein>
<dbReference type="RefSeq" id="WP_372824652.1">
    <property type="nucleotide sequence ID" value="NZ_JARRIG010000007.1"/>
</dbReference>
<proteinExistence type="predicted"/>
<evidence type="ECO:0000313" key="2">
    <source>
        <dbReference type="Proteomes" id="UP001571980"/>
    </source>
</evidence>
<sequence length="379" mass="43448">MEVVGLFSDKKNVRVVKFRGHRALIYMKHDDYFGAGYIPDLNFFIPNMPKLQYAIDYSVDFEGERLIIHNRLSKKAEPFEGRNVLAFYKLDGFNLLAYEFDGDVIYKTRKNPEAGKNIRKVIDDKAFPRENIEEMVRAGYIPVMEVWGPKLREFNIMYGGTDVEKLAEVLGLEGDLFVHVIAVREFDNERFHPFLHPRDAMHVAKFFGLDFAPVYSVIRMRSDEVIRVMAELEEENQRFGRAVYEGVVIHAGAGVMLKVKPFSVMFRDVLAGERPTRSRILREASKALLERDFLTAGREFEGVVEEVLSYLAEDYKITREIVKSVREVVAEYIADGLVREGFTDPRGLGIEGVHGKVIGYVVRRARQYSQGEAVASVQE</sequence>
<keyword evidence="2" id="KW-1185">Reference proteome</keyword>
<evidence type="ECO:0008006" key="3">
    <source>
        <dbReference type="Google" id="ProtNLM"/>
    </source>
</evidence>
<reference evidence="1 2" key="1">
    <citation type="submission" date="2023-03" db="EMBL/GenBank/DDBJ databases">
        <title>Speciation in Pyrococcus: adaptation to high temperature as a mechanism.</title>
        <authorList>
            <person name="Gu J."/>
        </authorList>
    </citation>
    <scope>NUCLEOTIDE SEQUENCE [LARGE SCALE GENOMIC DNA]</scope>
    <source>
        <strain evidence="1 2">LMOA34</strain>
    </source>
</reference>